<gene>
    <name evidence="2" type="ORF">CCAM_LOCUS30571</name>
</gene>
<keyword evidence="3" id="KW-1185">Reference proteome</keyword>
<reference evidence="2 3" key="1">
    <citation type="submission" date="2018-04" db="EMBL/GenBank/DDBJ databases">
        <authorList>
            <person name="Vogel A."/>
        </authorList>
    </citation>
    <scope>NUCLEOTIDE SEQUENCE [LARGE SCALE GENOMIC DNA]</scope>
</reference>
<dbReference type="AlphaFoldDB" id="A0A484MJ12"/>
<feature type="region of interest" description="Disordered" evidence="1">
    <location>
        <begin position="1"/>
        <end position="28"/>
    </location>
</feature>
<proteinExistence type="predicted"/>
<evidence type="ECO:0000256" key="1">
    <source>
        <dbReference type="SAM" id="MobiDB-lite"/>
    </source>
</evidence>
<protein>
    <submittedName>
        <fullName evidence="2">Uncharacterized protein</fullName>
    </submittedName>
</protein>
<dbReference type="Proteomes" id="UP000595140">
    <property type="component" value="Unassembled WGS sequence"/>
</dbReference>
<organism evidence="2 3">
    <name type="scientific">Cuscuta campestris</name>
    <dbReference type="NCBI Taxonomy" id="132261"/>
    <lineage>
        <taxon>Eukaryota</taxon>
        <taxon>Viridiplantae</taxon>
        <taxon>Streptophyta</taxon>
        <taxon>Embryophyta</taxon>
        <taxon>Tracheophyta</taxon>
        <taxon>Spermatophyta</taxon>
        <taxon>Magnoliopsida</taxon>
        <taxon>eudicotyledons</taxon>
        <taxon>Gunneridae</taxon>
        <taxon>Pentapetalae</taxon>
        <taxon>asterids</taxon>
        <taxon>lamiids</taxon>
        <taxon>Solanales</taxon>
        <taxon>Convolvulaceae</taxon>
        <taxon>Cuscuteae</taxon>
        <taxon>Cuscuta</taxon>
        <taxon>Cuscuta subgen. Grammica</taxon>
        <taxon>Cuscuta sect. Cleistogrammica</taxon>
    </lineage>
</organism>
<accession>A0A484MJ12</accession>
<evidence type="ECO:0000313" key="3">
    <source>
        <dbReference type="Proteomes" id="UP000595140"/>
    </source>
</evidence>
<evidence type="ECO:0000313" key="2">
    <source>
        <dbReference type="EMBL" id="VFQ88795.1"/>
    </source>
</evidence>
<name>A0A484MJ12_9ASTE</name>
<dbReference type="EMBL" id="OOIL02003680">
    <property type="protein sequence ID" value="VFQ88795.1"/>
    <property type="molecule type" value="Genomic_DNA"/>
</dbReference>
<sequence>MASIECQPFGSHTSRHTTELSSWNVRMPPKGYRTKETIADKGGTHQIEKAFTASFRCYSKDQTCNTRLPWTRFTRDPTDR</sequence>